<reference evidence="2" key="1">
    <citation type="journal article" date="2022" name="Mol. Ecol. Resour.">
        <title>The genomes of chicory, endive, great burdock and yacon provide insights into Asteraceae palaeo-polyploidization history and plant inulin production.</title>
        <authorList>
            <person name="Fan W."/>
            <person name="Wang S."/>
            <person name="Wang H."/>
            <person name="Wang A."/>
            <person name="Jiang F."/>
            <person name="Liu H."/>
            <person name="Zhao H."/>
            <person name="Xu D."/>
            <person name="Zhang Y."/>
        </authorList>
    </citation>
    <scope>NUCLEOTIDE SEQUENCE [LARGE SCALE GENOMIC DNA]</scope>
    <source>
        <strain evidence="2">cv. Niubang</strain>
    </source>
</reference>
<dbReference type="Proteomes" id="UP001055879">
    <property type="component" value="Linkage Group LG07"/>
</dbReference>
<dbReference type="EMBL" id="CM042053">
    <property type="protein sequence ID" value="KAI3714672.1"/>
    <property type="molecule type" value="Genomic_DNA"/>
</dbReference>
<evidence type="ECO:0000313" key="2">
    <source>
        <dbReference type="Proteomes" id="UP001055879"/>
    </source>
</evidence>
<proteinExistence type="predicted"/>
<gene>
    <name evidence="1" type="ORF">L6452_21631</name>
</gene>
<organism evidence="1 2">
    <name type="scientific">Arctium lappa</name>
    <name type="common">Greater burdock</name>
    <name type="synonym">Lappa major</name>
    <dbReference type="NCBI Taxonomy" id="4217"/>
    <lineage>
        <taxon>Eukaryota</taxon>
        <taxon>Viridiplantae</taxon>
        <taxon>Streptophyta</taxon>
        <taxon>Embryophyta</taxon>
        <taxon>Tracheophyta</taxon>
        <taxon>Spermatophyta</taxon>
        <taxon>Magnoliopsida</taxon>
        <taxon>eudicotyledons</taxon>
        <taxon>Gunneridae</taxon>
        <taxon>Pentapetalae</taxon>
        <taxon>asterids</taxon>
        <taxon>campanulids</taxon>
        <taxon>Asterales</taxon>
        <taxon>Asteraceae</taxon>
        <taxon>Carduoideae</taxon>
        <taxon>Cardueae</taxon>
        <taxon>Arctiinae</taxon>
        <taxon>Arctium</taxon>
    </lineage>
</organism>
<sequence length="232" mass="26367">MEIEQRAPLMAKKLWSIIRAILYMVKKGLSKSIPWLELHAIMIKKSGKIAGKAIGNLLLDHQTTLTCRPNDIRTTFISPREYQFSCSNTPLNNNNFYPKRKNNHHHHYAAGNHHRRSHKDRELTVGNVKRVFEILNDYESAAAAAVVEPEKSPLTALGFGGSPRVRELRVTDSPFPVSNTAEDGGDQVDKAADEFIKNFYNELKQQKKRAGAELALPALSPLPYHRNWDQFR</sequence>
<protein>
    <submittedName>
        <fullName evidence="1">Uncharacterized protein</fullName>
    </submittedName>
</protein>
<evidence type="ECO:0000313" key="1">
    <source>
        <dbReference type="EMBL" id="KAI3714672.1"/>
    </source>
</evidence>
<comment type="caution">
    <text evidence="1">The sequence shown here is derived from an EMBL/GenBank/DDBJ whole genome shotgun (WGS) entry which is preliminary data.</text>
</comment>
<name>A0ACB9AXU3_ARCLA</name>
<reference evidence="1 2" key="2">
    <citation type="journal article" date="2022" name="Mol. Ecol. Resour.">
        <title>The genomes of chicory, endive, great burdock and yacon provide insights into Asteraceae paleo-polyploidization history and plant inulin production.</title>
        <authorList>
            <person name="Fan W."/>
            <person name="Wang S."/>
            <person name="Wang H."/>
            <person name="Wang A."/>
            <person name="Jiang F."/>
            <person name="Liu H."/>
            <person name="Zhao H."/>
            <person name="Xu D."/>
            <person name="Zhang Y."/>
        </authorList>
    </citation>
    <scope>NUCLEOTIDE SEQUENCE [LARGE SCALE GENOMIC DNA]</scope>
    <source>
        <strain evidence="2">cv. Niubang</strain>
    </source>
</reference>
<keyword evidence="2" id="KW-1185">Reference proteome</keyword>
<accession>A0ACB9AXU3</accession>